<protein>
    <submittedName>
        <fullName evidence="3">Amidohydrolase family protein</fullName>
    </submittedName>
</protein>
<dbReference type="InterPro" id="IPR023100">
    <property type="entry name" value="D-aminoacylase_insert_dom_sf"/>
</dbReference>
<proteinExistence type="predicted"/>
<dbReference type="Gene3D" id="3.20.20.140">
    <property type="entry name" value="Metal-dependent hydrolases"/>
    <property type="match status" value="2"/>
</dbReference>
<feature type="signal peptide" evidence="1">
    <location>
        <begin position="1"/>
        <end position="21"/>
    </location>
</feature>
<name>A0ABS7PWW8_9SPHN</name>
<feature type="domain" description="Amidohydrolase 3" evidence="2">
    <location>
        <begin position="64"/>
        <end position="517"/>
    </location>
</feature>
<dbReference type="InterPro" id="IPR013108">
    <property type="entry name" value="Amidohydro_3"/>
</dbReference>
<dbReference type="PANTHER" id="PTHR11647:SF1">
    <property type="entry name" value="COLLAPSIN RESPONSE MEDIATOR PROTEIN"/>
    <property type="match status" value="1"/>
</dbReference>
<evidence type="ECO:0000313" key="3">
    <source>
        <dbReference type="EMBL" id="MBY8824474.1"/>
    </source>
</evidence>
<dbReference type="InterPro" id="IPR050378">
    <property type="entry name" value="Metallo-dep_Hydrolases_sf"/>
</dbReference>
<dbReference type="RefSeq" id="WP_222991579.1">
    <property type="nucleotide sequence ID" value="NZ_JAINVV010000009.1"/>
</dbReference>
<reference evidence="3 4" key="1">
    <citation type="submission" date="2021-08" db="EMBL/GenBank/DDBJ databases">
        <authorList>
            <person name="Tuo L."/>
        </authorList>
    </citation>
    <scope>NUCLEOTIDE SEQUENCE [LARGE SCALE GENOMIC DNA]</scope>
    <source>
        <strain evidence="3 4">JCM 31229</strain>
    </source>
</reference>
<dbReference type="SUPFAM" id="SSF51556">
    <property type="entry name" value="Metallo-dependent hydrolases"/>
    <property type="match status" value="1"/>
</dbReference>
<dbReference type="Pfam" id="PF07969">
    <property type="entry name" value="Amidohydro_3"/>
    <property type="match status" value="1"/>
</dbReference>
<keyword evidence="1" id="KW-0732">Signal</keyword>
<dbReference type="InterPro" id="IPR011059">
    <property type="entry name" value="Metal-dep_hydrolase_composite"/>
</dbReference>
<dbReference type="Gene3D" id="3.30.1490.130">
    <property type="entry name" value="D-aminoacylase. Domain 3"/>
    <property type="match status" value="1"/>
</dbReference>
<keyword evidence="4" id="KW-1185">Reference proteome</keyword>
<evidence type="ECO:0000259" key="2">
    <source>
        <dbReference type="Pfam" id="PF07969"/>
    </source>
</evidence>
<gene>
    <name evidence="3" type="ORF">K7G82_19370</name>
</gene>
<dbReference type="EMBL" id="JAINVV010000009">
    <property type="protein sequence ID" value="MBY8824474.1"/>
    <property type="molecule type" value="Genomic_DNA"/>
</dbReference>
<comment type="caution">
    <text evidence="3">The sequence shown here is derived from an EMBL/GenBank/DDBJ whole genome shotgun (WGS) entry which is preliminary data.</text>
</comment>
<evidence type="ECO:0000256" key="1">
    <source>
        <dbReference type="SAM" id="SignalP"/>
    </source>
</evidence>
<sequence>MILAAWLLASAGAALSQGATAEYDLVIRGGRVLDGAGNPWISADVAVKDGRIVKVGPVKGKGAKEIDAKGRYVAPGFIDMMDQSSRSLLRNGGAENKLLQGVTTVITGEGGPPVPAAELPAYFDRLEKQGIAVNLGTYYASTQARRKVMGDADGRPTPAQLDEMSREVDIAMRGGAFGISSALIYAPSSFQTTSDLVTLARAASRCGAIYATHMRDEASNLIPAIEEAIEIGEKGGVKVEIFHLKAATRIGWGKLMPQALSTIETARDRGVDVAANMYLYTASGTGLEITVPAWVWAGGKDKGLALLKDPKVRERLKKEVAAGPQPDWPNHVAAAGGWDNIMLANGRVEKYAQYQGMSIAKIAAALGKDPADTAWDILIEAQPERATAVYFTIGEADIRTALRRPWVSIGSDAGASIELGKADGDVLPHPRAYGNHARTIAEYVRNNPVLTLEDAVRKMTSWPAERMGLSDRGLVREGMRADIVVFDYAKIQDNATFAQPLRPSSGIDDVIVNGVPTIAGGKPTGARAGVALRHQCVAGG</sequence>
<dbReference type="PANTHER" id="PTHR11647">
    <property type="entry name" value="HYDRANTOINASE/DIHYDROPYRIMIDINASE FAMILY MEMBER"/>
    <property type="match status" value="1"/>
</dbReference>
<dbReference type="SUPFAM" id="SSF51338">
    <property type="entry name" value="Composite domain of metallo-dependent hydrolases"/>
    <property type="match status" value="1"/>
</dbReference>
<dbReference type="Gene3D" id="2.30.40.10">
    <property type="entry name" value="Urease, subunit C, domain 1"/>
    <property type="match status" value="2"/>
</dbReference>
<dbReference type="Proteomes" id="UP000706039">
    <property type="component" value="Unassembled WGS sequence"/>
</dbReference>
<dbReference type="InterPro" id="IPR032466">
    <property type="entry name" value="Metal_Hydrolase"/>
</dbReference>
<accession>A0ABS7PWW8</accession>
<organism evidence="3 4">
    <name type="scientific">Sphingomonas colocasiae</name>
    <dbReference type="NCBI Taxonomy" id="1848973"/>
    <lineage>
        <taxon>Bacteria</taxon>
        <taxon>Pseudomonadati</taxon>
        <taxon>Pseudomonadota</taxon>
        <taxon>Alphaproteobacteria</taxon>
        <taxon>Sphingomonadales</taxon>
        <taxon>Sphingomonadaceae</taxon>
        <taxon>Sphingomonas</taxon>
    </lineage>
</organism>
<evidence type="ECO:0000313" key="4">
    <source>
        <dbReference type="Proteomes" id="UP000706039"/>
    </source>
</evidence>
<feature type="chain" id="PRO_5047054672" evidence="1">
    <location>
        <begin position="22"/>
        <end position="540"/>
    </location>
</feature>